<name>A0ABR9ZIP8_9CORY</name>
<proteinExistence type="predicted"/>
<dbReference type="EMBL" id="JADKMY010000001">
    <property type="protein sequence ID" value="MBF4553311.1"/>
    <property type="molecule type" value="Genomic_DNA"/>
</dbReference>
<dbReference type="Proteomes" id="UP000635902">
    <property type="component" value="Unassembled WGS sequence"/>
</dbReference>
<organism evidence="1 2">
    <name type="scientific">Corynebacterium suicordis DSM 45110</name>
    <dbReference type="NCBI Taxonomy" id="1121369"/>
    <lineage>
        <taxon>Bacteria</taxon>
        <taxon>Bacillati</taxon>
        <taxon>Actinomycetota</taxon>
        <taxon>Actinomycetes</taxon>
        <taxon>Mycobacteriales</taxon>
        <taxon>Corynebacteriaceae</taxon>
        <taxon>Corynebacterium</taxon>
    </lineage>
</organism>
<protein>
    <submittedName>
        <fullName evidence="1">Uncharacterized protein</fullName>
    </submittedName>
</protein>
<sequence>MTSSHLFETLSHEIPSATDPQQADSFRQFVSNACIFATQSFYNVVVILVQNPGATAALSKEDWEAIGRTPQPGARPLIVSQIKGPTSVVYDISTTENRQPITDAESFAKLPEHRFSVSLEQAVGKLEEVMAKYGLHKSNREPSPEELQQMLESRMDVALTPVKNPARHTGMSLAFPWPSTYTYVSAAPPSSRLTEVIYAASLATITYRVPWLTYPEDSVDEKSLYMQIGRANEPRSGTPSTVHYFEAAMATFILGRRLGWQLDVPLATEFLASDDQLAPEGTSVVRMCQAVQFLEKEFTPLTSNFFRLIRDL</sequence>
<accession>A0ABR9ZIP8</accession>
<gene>
    <name evidence="1" type="ORF">IRY30_04335</name>
</gene>
<keyword evidence="2" id="KW-1185">Reference proteome</keyword>
<evidence type="ECO:0000313" key="1">
    <source>
        <dbReference type="EMBL" id="MBF4553311.1"/>
    </source>
</evidence>
<dbReference type="RefSeq" id="WP_194556132.1">
    <property type="nucleotide sequence ID" value="NZ_JADKMY010000001.1"/>
</dbReference>
<reference evidence="1 2" key="1">
    <citation type="submission" date="2020-10" db="EMBL/GenBank/DDBJ databases">
        <title>Novel species in genus Corynebacterium.</title>
        <authorList>
            <person name="Zhang G."/>
        </authorList>
    </citation>
    <scope>NUCLEOTIDE SEQUENCE [LARGE SCALE GENOMIC DNA]</scope>
    <source>
        <strain evidence="1 2">DSM 45110</strain>
    </source>
</reference>
<comment type="caution">
    <text evidence="1">The sequence shown here is derived from an EMBL/GenBank/DDBJ whole genome shotgun (WGS) entry which is preliminary data.</text>
</comment>
<evidence type="ECO:0000313" key="2">
    <source>
        <dbReference type="Proteomes" id="UP000635902"/>
    </source>
</evidence>